<dbReference type="InterPro" id="IPR017907">
    <property type="entry name" value="Znf_RING_CS"/>
</dbReference>
<protein>
    <recommendedName>
        <fullName evidence="10">RING-type domain-containing protein</fullName>
    </recommendedName>
</protein>
<reference evidence="11 12" key="1">
    <citation type="journal article" date="2014" name="BMC Genomics">
        <title>Comparative genome sequencing reveals chemotype-specific gene clusters in the toxigenic black mold Stachybotrys.</title>
        <authorList>
            <person name="Semeiks J."/>
            <person name="Borek D."/>
            <person name="Otwinowski Z."/>
            <person name="Grishin N.V."/>
        </authorList>
    </citation>
    <scope>NUCLEOTIDE SEQUENCE [LARGE SCALE GENOMIC DNA]</scope>
    <source>
        <strain evidence="12">CBS 109288 / IBT 7711</strain>
    </source>
</reference>
<keyword evidence="3" id="KW-0479">Metal-binding</keyword>
<evidence type="ECO:0000256" key="8">
    <source>
        <dbReference type="PROSITE-ProRule" id="PRU00175"/>
    </source>
</evidence>
<evidence type="ECO:0000259" key="10">
    <source>
        <dbReference type="PROSITE" id="PS50089"/>
    </source>
</evidence>
<dbReference type="GO" id="GO:0005634">
    <property type="term" value="C:nucleus"/>
    <property type="evidence" value="ECO:0007669"/>
    <property type="project" value="UniProtKB-SubCell"/>
</dbReference>
<dbReference type="InterPro" id="IPR013083">
    <property type="entry name" value="Znf_RING/FYVE/PHD"/>
</dbReference>
<dbReference type="InterPro" id="IPR016818">
    <property type="entry name" value="NOSIP"/>
</dbReference>
<keyword evidence="9" id="KW-0175">Coiled coil</keyword>
<dbReference type="PROSITE" id="PS00518">
    <property type="entry name" value="ZF_RING_1"/>
    <property type="match status" value="1"/>
</dbReference>
<comment type="similarity">
    <text evidence="2 7">Belongs to the NOSIP family.</text>
</comment>
<evidence type="ECO:0000256" key="7">
    <source>
        <dbReference type="PIRNR" id="PIRNR023577"/>
    </source>
</evidence>
<sequence>MAHSKRNTSRPVFTAHERALAKSHWSAGSARLSRDSFLPFGCCGLCLETARSPVACHRGDIFCRECALANLLAQKKELKRADRALQTAALELERIKALEDEDDRERAIRDFELTQAGLDPAAKARKSDGDAEVQDLSIVKAGAKRKFELDENELGRIVKRDKDKARQAIEDEKAAKPSLPSFWSPSLTPDVKDSKLPQLVKKAKSAPVCPASSDDNPHALSMQKLVTLQFSEVVDETTKDKRRTCPLCRKVLTNSSSPIMVKACGHVLCHPCVKQVLLPSKGKAAQPPEGDVPLACFVCDEPVADKASSNHDSSTGLPPGLVALRSEGTGFSARGSSTVAKSSVAFQC</sequence>
<evidence type="ECO:0000313" key="12">
    <source>
        <dbReference type="Proteomes" id="UP000028045"/>
    </source>
</evidence>
<name>A0A084AG82_STACB</name>
<evidence type="ECO:0000256" key="9">
    <source>
        <dbReference type="SAM" id="Coils"/>
    </source>
</evidence>
<keyword evidence="4 8" id="KW-0863">Zinc-finger</keyword>
<proteinExistence type="inferred from homology"/>
<dbReference type="GO" id="GO:0061630">
    <property type="term" value="F:ubiquitin protein ligase activity"/>
    <property type="evidence" value="ECO:0007669"/>
    <property type="project" value="InterPro"/>
</dbReference>
<dbReference type="GO" id="GO:0008270">
    <property type="term" value="F:zinc ion binding"/>
    <property type="evidence" value="ECO:0007669"/>
    <property type="project" value="UniProtKB-KW"/>
</dbReference>
<dbReference type="Proteomes" id="UP000028045">
    <property type="component" value="Unassembled WGS sequence"/>
</dbReference>
<dbReference type="HOGENOM" id="CLU_053742_1_1_1"/>
<feature type="coiled-coil region" evidence="9">
    <location>
        <begin position="68"/>
        <end position="101"/>
    </location>
</feature>
<dbReference type="Pfam" id="PF15906">
    <property type="entry name" value="zf-NOSIP"/>
    <property type="match status" value="1"/>
</dbReference>
<evidence type="ECO:0000256" key="4">
    <source>
        <dbReference type="ARBA" id="ARBA00022771"/>
    </source>
</evidence>
<keyword evidence="12" id="KW-1185">Reference proteome</keyword>
<keyword evidence="6 7" id="KW-0539">Nucleus</keyword>
<feature type="domain" description="RING-type" evidence="10">
    <location>
        <begin position="245"/>
        <end position="300"/>
    </location>
</feature>
<dbReference type="InterPro" id="IPR001841">
    <property type="entry name" value="Znf_RING"/>
</dbReference>
<evidence type="ECO:0000256" key="3">
    <source>
        <dbReference type="ARBA" id="ARBA00022723"/>
    </source>
</evidence>
<accession>A0A084AG82</accession>
<comment type="subcellular location">
    <subcellularLocation>
        <location evidence="1 7">Nucleus</location>
    </subcellularLocation>
</comment>
<dbReference type="AlphaFoldDB" id="A0A084AG82"/>
<organism evidence="11 12">
    <name type="scientific">Stachybotrys chartarum (strain CBS 109288 / IBT 7711)</name>
    <name type="common">Toxic black mold</name>
    <name type="synonym">Stilbospora chartarum</name>
    <dbReference type="NCBI Taxonomy" id="1280523"/>
    <lineage>
        <taxon>Eukaryota</taxon>
        <taxon>Fungi</taxon>
        <taxon>Dikarya</taxon>
        <taxon>Ascomycota</taxon>
        <taxon>Pezizomycotina</taxon>
        <taxon>Sordariomycetes</taxon>
        <taxon>Hypocreomycetidae</taxon>
        <taxon>Hypocreales</taxon>
        <taxon>Stachybotryaceae</taxon>
        <taxon>Stachybotrys</taxon>
    </lineage>
</organism>
<dbReference type="PROSITE" id="PS50089">
    <property type="entry name" value="ZF_RING_2"/>
    <property type="match status" value="1"/>
</dbReference>
<dbReference type="PIRSF" id="PIRSF023577">
    <property type="entry name" value="ENOS_interacting"/>
    <property type="match status" value="1"/>
</dbReference>
<dbReference type="EMBL" id="KL648743">
    <property type="protein sequence ID" value="KEY64311.1"/>
    <property type="molecule type" value="Genomic_DNA"/>
</dbReference>
<dbReference type="PANTHER" id="PTHR13063:SF10">
    <property type="entry name" value="NITRIC OXIDE SYNTHASE-INTERACTING PROTEIN"/>
    <property type="match status" value="1"/>
</dbReference>
<dbReference type="OrthoDB" id="116827at2759"/>
<dbReference type="Gene3D" id="3.30.40.10">
    <property type="entry name" value="Zinc/RING finger domain, C3HC4 (zinc finger)"/>
    <property type="match status" value="1"/>
</dbReference>
<dbReference type="Pfam" id="PF13445">
    <property type="entry name" value="zf-RING_UBOX"/>
    <property type="match status" value="1"/>
</dbReference>
<dbReference type="InterPro" id="IPR031790">
    <property type="entry name" value="Znf-NOSIP"/>
</dbReference>
<evidence type="ECO:0000313" key="11">
    <source>
        <dbReference type="EMBL" id="KEY64311.1"/>
    </source>
</evidence>
<dbReference type="InterPro" id="IPR027370">
    <property type="entry name" value="Znf-RING_euk"/>
</dbReference>
<gene>
    <name evidence="11" type="ORF">S7711_06355</name>
</gene>
<evidence type="ECO:0000256" key="5">
    <source>
        <dbReference type="ARBA" id="ARBA00022833"/>
    </source>
</evidence>
<dbReference type="SUPFAM" id="SSF57850">
    <property type="entry name" value="RING/U-box"/>
    <property type="match status" value="1"/>
</dbReference>
<evidence type="ECO:0000256" key="6">
    <source>
        <dbReference type="ARBA" id="ARBA00023242"/>
    </source>
</evidence>
<evidence type="ECO:0000256" key="2">
    <source>
        <dbReference type="ARBA" id="ARBA00008126"/>
    </source>
</evidence>
<keyword evidence="5" id="KW-0862">Zinc</keyword>
<evidence type="ECO:0000256" key="1">
    <source>
        <dbReference type="ARBA" id="ARBA00004123"/>
    </source>
</evidence>
<dbReference type="PANTHER" id="PTHR13063">
    <property type="entry name" value="ENOS INTERACTING PROTEIN"/>
    <property type="match status" value="1"/>
</dbReference>